<keyword evidence="6" id="KW-1133">Transmembrane helix</keyword>
<dbReference type="Gene3D" id="2.60.40.10">
    <property type="entry name" value="Immunoglobulins"/>
    <property type="match status" value="4"/>
</dbReference>
<dbReference type="GO" id="GO:0005737">
    <property type="term" value="C:cytoplasm"/>
    <property type="evidence" value="ECO:0007669"/>
    <property type="project" value="UniProtKB-SubCell"/>
</dbReference>
<comment type="subcellular location">
    <subcellularLocation>
        <location evidence="1">Cell projection</location>
        <location evidence="1">Cilium</location>
    </subcellularLocation>
    <subcellularLocation>
        <location evidence="2">Cytoplasm</location>
    </subcellularLocation>
</comment>
<keyword evidence="6" id="KW-0472">Membrane</keyword>
<dbReference type="InterPro" id="IPR052614">
    <property type="entry name" value="CFAP65"/>
</dbReference>
<keyword evidence="6" id="KW-0812">Transmembrane</keyword>
<name>B8KVQ3_9GAMM</name>
<dbReference type="EMBL" id="DS999411">
    <property type="protein sequence ID" value="EED35388.1"/>
    <property type="molecule type" value="Genomic_DNA"/>
</dbReference>
<dbReference type="Proteomes" id="UP000004699">
    <property type="component" value="Unassembled WGS sequence"/>
</dbReference>
<organism evidence="8 9">
    <name type="scientific">Luminiphilus syltensis NOR5-1B</name>
    <dbReference type="NCBI Taxonomy" id="565045"/>
    <lineage>
        <taxon>Bacteria</taxon>
        <taxon>Pseudomonadati</taxon>
        <taxon>Pseudomonadota</taxon>
        <taxon>Gammaproteobacteria</taxon>
        <taxon>Cellvibrionales</taxon>
        <taxon>Halieaceae</taxon>
        <taxon>Luminiphilus</taxon>
    </lineage>
</organism>
<dbReference type="Pfam" id="PF22544">
    <property type="entry name" value="HYDIN_VesB_CFA65-like_Ig"/>
    <property type="match status" value="2"/>
</dbReference>
<dbReference type="HOGENOM" id="CLU_354811_0_0_6"/>
<evidence type="ECO:0000313" key="8">
    <source>
        <dbReference type="EMBL" id="EED35388.1"/>
    </source>
</evidence>
<dbReference type="eggNOG" id="COG3386">
    <property type="taxonomic scope" value="Bacteria"/>
</dbReference>
<proteinExistence type="predicted"/>
<keyword evidence="9" id="KW-1185">Reference proteome</keyword>
<evidence type="ECO:0000256" key="2">
    <source>
        <dbReference type="ARBA" id="ARBA00004496"/>
    </source>
</evidence>
<dbReference type="NCBIfam" id="NF012200">
    <property type="entry name" value="choice_anch_D"/>
    <property type="match status" value="4"/>
</dbReference>
<feature type="transmembrane region" description="Helical" evidence="6">
    <location>
        <begin position="12"/>
        <end position="31"/>
    </location>
</feature>
<evidence type="ECO:0000259" key="7">
    <source>
        <dbReference type="Pfam" id="PF22544"/>
    </source>
</evidence>
<feature type="domain" description="HYDIN/VesB/CFA65-like Ig-like" evidence="7">
    <location>
        <begin position="294"/>
        <end position="388"/>
    </location>
</feature>
<dbReference type="RefSeq" id="WP_009020134.1">
    <property type="nucleotide sequence ID" value="NZ_DS999411.1"/>
</dbReference>
<evidence type="ECO:0000256" key="6">
    <source>
        <dbReference type="SAM" id="Phobius"/>
    </source>
</evidence>
<keyword evidence="3" id="KW-0963">Cytoplasm</keyword>
<evidence type="ECO:0000256" key="3">
    <source>
        <dbReference type="ARBA" id="ARBA00022490"/>
    </source>
</evidence>
<evidence type="ECO:0000256" key="1">
    <source>
        <dbReference type="ARBA" id="ARBA00004138"/>
    </source>
</evidence>
<protein>
    <recommendedName>
        <fullName evidence="7">HYDIN/VesB/CFA65-like Ig-like domain-containing protein</fullName>
    </recommendedName>
</protein>
<dbReference type="PANTHER" id="PTHR46127:SF1">
    <property type="entry name" value="CILIA- AND FLAGELLA-ASSOCIATED PROTEIN 65"/>
    <property type="match status" value="1"/>
</dbReference>
<keyword evidence="4" id="KW-0969">Cilium</keyword>
<dbReference type="STRING" id="565045.NOR51B_1333"/>
<dbReference type="OrthoDB" id="5741897at2"/>
<dbReference type="NCBIfam" id="NF041766">
    <property type="entry name" value="choice_anch_U"/>
    <property type="match status" value="1"/>
</dbReference>
<evidence type="ECO:0000313" key="9">
    <source>
        <dbReference type="Proteomes" id="UP000004699"/>
    </source>
</evidence>
<reference evidence="9" key="1">
    <citation type="journal article" date="2013" name="BMC Microbiol.">
        <title>Taxonomy and evolution of bacteriochlorophyll a-containing members of the OM60/NOR5 clade of marine gammaproteobacteria: description of Luminiphilus syltensis gen. nov., sp. nov., reclassification of Haliea rubra as Pseudohaliea rubra gen. nov., comb. nov., and emendation of Chromatocurvus halotolerans.</title>
        <authorList>
            <person name="Spring S."/>
            <person name="Riedel T."/>
            <person name="Sproer C."/>
            <person name="Yan S."/>
            <person name="Harder J."/>
            <person name="Fuchs B.M."/>
        </authorList>
    </citation>
    <scope>NUCLEOTIDE SEQUENCE [LARGE SCALE GENOMIC DNA]</scope>
    <source>
        <strain evidence="9">NOR51-B</strain>
    </source>
</reference>
<dbReference type="InterPro" id="IPR013783">
    <property type="entry name" value="Ig-like_fold"/>
</dbReference>
<sequence>MKTQRMLAFGSFFRLIANLGTSIIILLPIVSHAELLTREYRFDATFVRSSLSGPRYEVHTGNVFRYTEDTATGDVVDVYARLLPSSFTQTPTGTTGVADSEFTFADTSFERDSIRLRIAESDCFDLGVTCTPVAGGGAEWIFLLDERTVPRMGYKRQKPCTINACGGVRYVYLPIGDPIVSAPTPSVSIEPSFLDFGEIELGATSNELLVTVTSHGLLDANIISVNDPIDGFTLASSSCGSPPTLLPSGSSCTLAYIFRPIQNGDFQSTIEIVSDSPTSPDTVQLLGAGVSAGLALAPEVLNFGEVRLGETSSLQVADLTNVGTTTLTLTGFDRFPEFSIDSGSTTCAPSLNLAPGTSCSVGITFAPSVEGPVARGSLLVSNSPDSPDTLLLIGNGVVSSLDPAADNIDFGEVKVGDTSDSELLALRSAGSATLNVQSISTSADEFTFTGGTCAAPPFALQPGEECELTYDFTPPNSGAFNANIAIISDDPTGQTLIPLSGKGVTAGAALSPGLLDFDRIVVGQSSDPQSVDIRNVSSVDLTISEVIIGSNFSIINEDCGLGALPSSLPASAACTIQVVFNPGSAGQVAQELRILSDASGSPDVVALVGDGYLPRRTFSGPLPSGAVGTISFTTSDPACAFNQDPTFLTEGSAPQPPDSFTPVDGIVDFRISDCAPGVTVDIRFDYGNPLPSGVGYWKADSPWQQIPATVSDSVVSFSITDGGPFDEDGLVNGEIVDPSGALQPASSAPGGPSQGPQAIAVMSRSQVSLLAIMVILLASGLLRQPVRIHSR</sequence>
<evidence type="ECO:0000256" key="5">
    <source>
        <dbReference type="ARBA" id="ARBA00023273"/>
    </source>
</evidence>
<evidence type="ECO:0000256" key="4">
    <source>
        <dbReference type="ARBA" id="ARBA00023069"/>
    </source>
</evidence>
<dbReference type="InterPro" id="IPR053784">
    <property type="entry name" value="Choice_anch_U_dom"/>
</dbReference>
<feature type="domain" description="HYDIN/VesB/CFA65-like Ig-like" evidence="7">
    <location>
        <begin position="405"/>
        <end position="495"/>
    </location>
</feature>
<dbReference type="InterPro" id="IPR053879">
    <property type="entry name" value="HYDIN_VesB_CFA65-like_Ig"/>
</dbReference>
<dbReference type="PANTHER" id="PTHR46127">
    <property type="entry name" value="CILIA- AND FLAGELLA-ASSOCIATED PROTEIN 65"/>
    <property type="match status" value="1"/>
</dbReference>
<accession>B8KVQ3</accession>
<dbReference type="AlphaFoldDB" id="B8KVQ3"/>
<keyword evidence="5" id="KW-0966">Cell projection</keyword>
<gene>
    <name evidence="8" type="ORF">NOR51B_1333</name>
</gene>